<sequence>MKNIILKVTTATILASSILVASGWRIPEQSSRSTALSGAYVSNASGADSSYYNPANMSFNENRLLFEGDFTYINLPKLDYTGTVAGIPANGSSQTEQFFVPTIFLSSKDYSGFRYGLSITAPGGLSKKWETPFQKAYAQEFTLEIIEFNPVVSYALSPKFSIGGGLRAIYSHGIVKSDASLIGKNVQRDLEGDTIEFGYNLALSYRPTKELKFALTYRSNIDLKEEGNSKLYLNGTKVYDGGASVSIPLPAVLAFAASYTFNGKTTVEFEFDRTYWSEYKDLDFNYKSPIPAILVPSFDNPIAKNWKDSNAYRIGVTHQYSDKLKLLAGFAIDETPIPSTSLGFELPSSDAKLYSVGFEYKYSDKMTFGMGYLYDSKDDRTISAADANVQQMVGEFTNISAHLLTLSLKYRF</sequence>
<protein>
    <submittedName>
        <fullName evidence="7">Long-chain fatty acid transport protein</fullName>
    </submittedName>
</protein>
<dbReference type="PANTHER" id="PTHR35093">
    <property type="entry name" value="OUTER MEMBRANE PROTEIN NMB0088-RELATED"/>
    <property type="match status" value="1"/>
</dbReference>
<keyword evidence="4" id="KW-0732">Signal</keyword>
<dbReference type="PANTHER" id="PTHR35093:SF8">
    <property type="entry name" value="OUTER MEMBRANE PROTEIN NMB0088-RELATED"/>
    <property type="match status" value="1"/>
</dbReference>
<dbReference type="EMBL" id="FPHE01000092">
    <property type="protein sequence ID" value="SFV59498.1"/>
    <property type="molecule type" value="Genomic_DNA"/>
</dbReference>
<evidence type="ECO:0000313" key="7">
    <source>
        <dbReference type="EMBL" id="SFV59498.1"/>
    </source>
</evidence>
<keyword evidence="6" id="KW-0998">Cell outer membrane</keyword>
<keyword evidence="3" id="KW-0812">Transmembrane</keyword>
<evidence type="ECO:0000256" key="4">
    <source>
        <dbReference type="ARBA" id="ARBA00022729"/>
    </source>
</evidence>
<dbReference type="GO" id="GO:0015483">
    <property type="term" value="F:long-chain fatty acid transporting porin activity"/>
    <property type="evidence" value="ECO:0007669"/>
    <property type="project" value="TreeGrafter"/>
</dbReference>
<evidence type="ECO:0000256" key="3">
    <source>
        <dbReference type="ARBA" id="ARBA00022692"/>
    </source>
</evidence>
<evidence type="ECO:0000256" key="1">
    <source>
        <dbReference type="ARBA" id="ARBA00004571"/>
    </source>
</evidence>
<organism evidence="7">
    <name type="scientific">hydrothermal vent metagenome</name>
    <dbReference type="NCBI Taxonomy" id="652676"/>
    <lineage>
        <taxon>unclassified sequences</taxon>
        <taxon>metagenomes</taxon>
        <taxon>ecological metagenomes</taxon>
    </lineage>
</organism>
<dbReference type="AlphaFoldDB" id="A0A1W1C0Y2"/>
<comment type="subcellular location">
    <subcellularLocation>
        <location evidence="1">Cell outer membrane</location>
        <topology evidence="1">Multi-pass membrane protein</topology>
    </subcellularLocation>
</comment>
<proteinExistence type="predicted"/>
<dbReference type="Gene3D" id="2.40.160.60">
    <property type="entry name" value="Outer membrane protein transport protein (OMPP1/FadL/TodX)"/>
    <property type="match status" value="1"/>
</dbReference>
<name>A0A1W1C0Y2_9ZZZZ</name>
<gene>
    <name evidence="7" type="ORF">MNB_SV-12-1299</name>
</gene>
<keyword evidence="2" id="KW-1134">Transmembrane beta strand</keyword>
<dbReference type="Pfam" id="PF03349">
    <property type="entry name" value="Toluene_X"/>
    <property type="match status" value="1"/>
</dbReference>
<reference evidence="7" key="1">
    <citation type="submission" date="2016-10" db="EMBL/GenBank/DDBJ databases">
        <authorList>
            <person name="de Groot N.N."/>
        </authorList>
    </citation>
    <scope>NUCLEOTIDE SEQUENCE</scope>
</reference>
<keyword evidence="5" id="KW-0472">Membrane</keyword>
<dbReference type="InterPro" id="IPR005017">
    <property type="entry name" value="OMPP1/FadL/TodX"/>
</dbReference>
<evidence type="ECO:0000256" key="6">
    <source>
        <dbReference type="ARBA" id="ARBA00023237"/>
    </source>
</evidence>
<evidence type="ECO:0000256" key="5">
    <source>
        <dbReference type="ARBA" id="ARBA00023136"/>
    </source>
</evidence>
<evidence type="ECO:0000256" key="2">
    <source>
        <dbReference type="ARBA" id="ARBA00022452"/>
    </source>
</evidence>
<accession>A0A1W1C0Y2</accession>
<dbReference type="SUPFAM" id="SSF56935">
    <property type="entry name" value="Porins"/>
    <property type="match status" value="1"/>
</dbReference>
<dbReference type="GO" id="GO:0009279">
    <property type="term" value="C:cell outer membrane"/>
    <property type="evidence" value="ECO:0007669"/>
    <property type="project" value="UniProtKB-SubCell"/>
</dbReference>